<evidence type="ECO:0000256" key="1">
    <source>
        <dbReference type="SAM" id="SignalP"/>
    </source>
</evidence>
<dbReference type="Pfam" id="PF09411">
    <property type="entry name" value="PagL"/>
    <property type="match status" value="1"/>
</dbReference>
<dbReference type="Proteomes" id="UP000824236">
    <property type="component" value="Unassembled WGS sequence"/>
</dbReference>
<dbReference type="GO" id="GO:0016787">
    <property type="term" value="F:hydrolase activity"/>
    <property type="evidence" value="ECO:0007669"/>
    <property type="project" value="UniProtKB-KW"/>
</dbReference>
<feature type="chain" id="PRO_5038693713" evidence="1">
    <location>
        <begin position="26"/>
        <end position="413"/>
    </location>
</feature>
<reference evidence="2" key="1">
    <citation type="journal article" date="2021" name="PeerJ">
        <title>Extensive microbial diversity within the chicken gut microbiome revealed by metagenomics and culture.</title>
        <authorList>
            <person name="Gilroy R."/>
            <person name="Ravi A."/>
            <person name="Getino M."/>
            <person name="Pursley I."/>
            <person name="Horton D.L."/>
            <person name="Alikhan N.F."/>
            <person name="Baker D."/>
            <person name="Gharbi K."/>
            <person name="Hall N."/>
            <person name="Watson M."/>
            <person name="Adriaenssens E.M."/>
            <person name="Foster-Nyarko E."/>
            <person name="Jarju S."/>
            <person name="Secka A."/>
            <person name="Antonio M."/>
            <person name="Oren A."/>
            <person name="Chaudhuri R.R."/>
            <person name="La Ragione R."/>
            <person name="Hildebrand F."/>
            <person name="Pallen M.J."/>
        </authorList>
    </citation>
    <scope>NUCLEOTIDE SEQUENCE</scope>
    <source>
        <strain evidence="2">B3-3758</strain>
    </source>
</reference>
<dbReference type="AlphaFoldDB" id="A0A9E2KHP9"/>
<sequence length="413" mass="45512">MKKNKLRLALLSLLSALAIAPLAQAAQPADSTARHRLTHVVSAEFRPAYVFPTGAFLRGDNAAGKPIDTHLSGHLKYGFRFAPDTYWGRLYPHAVQGIGVAYNTFLNASEMGNPVSVYVFQTAPVFTLSPRLSLDYEWNFGASFGWKRYDPDSNSMNMLVGSKINAYINLGFFLNWAIDSQTRLKAGIDVTHYSNGNTGYPNAGINSIGAAVGLTRYFGATSGAEGSDASSSLHTAMPQDFRSRMSYDLVLYGATRKKAVYPADADPVLVPGSFGIAGLNFTPMYSFSRYFRAGVSLDAQYDESANIGDHIVDGLVYPDADNIRFHRPPFREQFSVGLSVRAEVVMPIFSINLGIGRNILCKGPDTDAFYQILALKTHLTRRLFLHVGYQLSRFKDPNNLMLGLGWRFGKIIR</sequence>
<organism evidence="2 3">
    <name type="scientific">Candidatus Bacteroides intestinipullorum</name>
    <dbReference type="NCBI Taxonomy" id="2838471"/>
    <lineage>
        <taxon>Bacteria</taxon>
        <taxon>Pseudomonadati</taxon>
        <taxon>Bacteroidota</taxon>
        <taxon>Bacteroidia</taxon>
        <taxon>Bacteroidales</taxon>
        <taxon>Bacteroidaceae</taxon>
        <taxon>Bacteroides</taxon>
    </lineage>
</organism>
<dbReference type="Gene3D" id="2.40.160.20">
    <property type="match status" value="1"/>
</dbReference>
<name>A0A9E2KHP9_9BACE</name>
<comment type="caution">
    <text evidence="2">The sequence shown here is derived from an EMBL/GenBank/DDBJ whole genome shotgun (WGS) entry which is preliminary data.</text>
</comment>
<gene>
    <name evidence="2" type="ORF">H9791_08615</name>
</gene>
<feature type="signal peptide" evidence="1">
    <location>
        <begin position="1"/>
        <end position="25"/>
    </location>
</feature>
<keyword evidence="2" id="KW-0378">Hydrolase</keyword>
<proteinExistence type="predicted"/>
<keyword evidence="1" id="KW-0732">Signal</keyword>
<protein>
    <submittedName>
        <fullName evidence="2">Acyloxyacyl hydrolase</fullName>
    </submittedName>
</protein>
<dbReference type="InterPro" id="IPR018550">
    <property type="entry name" value="Lipid-A_deacylase-rel"/>
</dbReference>
<dbReference type="EMBL" id="JAHLFO010000118">
    <property type="protein sequence ID" value="MBU3814550.1"/>
    <property type="molecule type" value="Genomic_DNA"/>
</dbReference>
<evidence type="ECO:0000313" key="2">
    <source>
        <dbReference type="EMBL" id="MBU3814550.1"/>
    </source>
</evidence>
<accession>A0A9E2KHP9</accession>
<reference evidence="2" key="2">
    <citation type="submission" date="2021-04" db="EMBL/GenBank/DDBJ databases">
        <authorList>
            <person name="Gilroy R."/>
        </authorList>
    </citation>
    <scope>NUCLEOTIDE SEQUENCE</scope>
    <source>
        <strain evidence="2">B3-3758</strain>
    </source>
</reference>
<evidence type="ECO:0000313" key="3">
    <source>
        <dbReference type="Proteomes" id="UP000824236"/>
    </source>
</evidence>